<organism evidence="3 4">
    <name type="scientific">Roseiconus nitratireducens</name>
    <dbReference type="NCBI Taxonomy" id="2605748"/>
    <lineage>
        <taxon>Bacteria</taxon>
        <taxon>Pseudomonadati</taxon>
        <taxon>Planctomycetota</taxon>
        <taxon>Planctomycetia</taxon>
        <taxon>Pirellulales</taxon>
        <taxon>Pirellulaceae</taxon>
        <taxon>Roseiconus</taxon>
    </lineage>
</organism>
<evidence type="ECO:0000313" key="4">
    <source>
        <dbReference type="Proteomes" id="UP000324479"/>
    </source>
</evidence>
<proteinExistence type="predicted"/>
<keyword evidence="2" id="KW-0812">Transmembrane</keyword>
<dbReference type="PANTHER" id="PTHR33445:SF2">
    <property type="entry name" value="ATP SYNTHASE SUBUNIT B', CHLOROPLASTIC"/>
    <property type="match status" value="1"/>
</dbReference>
<dbReference type="InterPro" id="IPR050059">
    <property type="entry name" value="ATP_synthase_B_chain"/>
</dbReference>
<dbReference type="EMBL" id="VWOX01000002">
    <property type="protein sequence ID" value="KAA5546239.1"/>
    <property type="molecule type" value="Genomic_DNA"/>
</dbReference>
<reference evidence="3 4" key="1">
    <citation type="submission" date="2019-08" db="EMBL/GenBank/DDBJ databases">
        <authorList>
            <person name="Dhanesh K."/>
            <person name="Kumar G."/>
            <person name="Sasikala C."/>
            <person name="Venkata Ramana C."/>
        </authorList>
    </citation>
    <scope>NUCLEOTIDE SEQUENCE [LARGE SCALE GENOMIC DNA]</scope>
    <source>
        <strain evidence="3 4">JC645</strain>
    </source>
</reference>
<feature type="coiled-coil region" evidence="1">
    <location>
        <begin position="38"/>
        <end position="94"/>
    </location>
</feature>
<comment type="caution">
    <text evidence="3">The sequence shown here is derived from an EMBL/GenBank/DDBJ whole genome shotgun (WGS) entry which is preliminary data.</text>
</comment>
<keyword evidence="2" id="KW-1133">Transmembrane helix</keyword>
<keyword evidence="1" id="KW-0175">Coiled coil</keyword>
<dbReference type="PANTHER" id="PTHR33445">
    <property type="entry name" value="ATP SYNTHASE SUBUNIT B', CHLOROPLASTIC"/>
    <property type="match status" value="1"/>
</dbReference>
<feature type="transmembrane region" description="Helical" evidence="2">
    <location>
        <begin position="12"/>
        <end position="30"/>
    </location>
</feature>
<keyword evidence="2" id="KW-0472">Membrane</keyword>
<evidence type="ECO:0000256" key="2">
    <source>
        <dbReference type="SAM" id="Phobius"/>
    </source>
</evidence>
<keyword evidence="4" id="KW-1185">Reference proteome</keyword>
<sequence length="250" mass="27475">MSPILTTFLFEAANFLVLAAALGWFFFRPVRNAIAEYRSKIETDQRAAETKLEEARKRHDQVDQAYARLHEDIAREREKQLEAAREQAGKILDEARQVADRELKLSHHQAAQITNSQRDRLAEVAATAAAASVGRLLEELSGERLHDALVESACRQLRQWQDGLAPVSVEHSLPLSETQVEALKEAAGKAAETAEFHTVDGLGAGVRVLTAQGLVDASTAGISTFARRSLVKEMQDRANNPAVLQDVSDA</sequence>
<dbReference type="AlphaFoldDB" id="A0A5M6DJ53"/>
<dbReference type="CDD" id="cd06503">
    <property type="entry name" value="ATP-synt_Fo_b"/>
    <property type="match status" value="1"/>
</dbReference>
<name>A0A5M6DJ53_9BACT</name>
<evidence type="ECO:0000313" key="3">
    <source>
        <dbReference type="EMBL" id="KAA5546239.1"/>
    </source>
</evidence>
<evidence type="ECO:0000256" key="1">
    <source>
        <dbReference type="SAM" id="Coils"/>
    </source>
</evidence>
<dbReference type="RefSeq" id="WP_150075246.1">
    <property type="nucleotide sequence ID" value="NZ_VWOX01000002.1"/>
</dbReference>
<dbReference type="Proteomes" id="UP000324479">
    <property type="component" value="Unassembled WGS sequence"/>
</dbReference>
<accession>A0A5M6DJ53</accession>
<dbReference type="GO" id="GO:0046961">
    <property type="term" value="F:proton-transporting ATPase activity, rotational mechanism"/>
    <property type="evidence" value="ECO:0007669"/>
    <property type="project" value="TreeGrafter"/>
</dbReference>
<gene>
    <name evidence="3" type="ORF">FYK55_04960</name>
</gene>
<protein>
    <submittedName>
        <fullName evidence="3">ATP synthase F0 subunit B</fullName>
    </submittedName>
</protein>